<comment type="caution">
    <text evidence="5">The sequence shown here is derived from an EMBL/GenBank/DDBJ whole genome shotgun (WGS) entry which is preliminary data.</text>
</comment>
<evidence type="ECO:0000256" key="2">
    <source>
        <dbReference type="ARBA" id="ARBA00023125"/>
    </source>
</evidence>
<evidence type="ECO:0000259" key="4">
    <source>
        <dbReference type="PROSITE" id="PS50949"/>
    </source>
</evidence>
<dbReference type="CDD" id="cd07377">
    <property type="entry name" value="WHTH_GntR"/>
    <property type="match status" value="1"/>
</dbReference>
<proteinExistence type="predicted"/>
<dbReference type="GO" id="GO:0003700">
    <property type="term" value="F:DNA-binding transcription factor activity"/>
    <property type="evidence" value="ECO:0007669"/>
    <property type="project" value="InterPro"/>
</dbReference>
<name>A0AB72ZBB3_LISIO</name>
<protein>
    <submittedName>
        <fullName evidence="5">Transcriptional regulator, GntR family</fullName>
    </submittedName>
</protein>
<dbReference type="InterPro" id="IPR036388">
    <property type="entry name" value="WH-like_DNA-bd_sf"/>
</dbReference>
<keyword evidence="2" id="KW-0238">DNA-binding</keyword>
<dbReference type="Gene3D" id="1.10.10.10">
    <property type="entry name" value="Winged helix-like DNA-binding domain superfamily/Winged helix DNA-binding domain"/>
    <property type="match status" value="1"/>
</dbReference>
<dbReference type="SUPFAM" id="SSF46785">
    <property type="entry name" value="Winged helix' DNA-binding domain"/>
    <property type="match status" value="1"/>
</dbReference>
<dbReference type="GO" id="GO:0003677">
    <property type="term" value="F:DNA binding"/>
    <property type="evidence" value="ECO:0007669"/>
    <property type="project" value="UniProtKB-KW"/>
</dbReference>
<dbReference type="SMART" id="SM00345">
    <property type="entry name" value="HTH_GNTR"/>
    <property type="match status" value="1"/>
</dbReference>
<evidence type="ECO:0000313" key="5">
    <source>
        <dbReference type="EMBL" id="EHN62156.1"/>
    </source>
</evidence>
<dbReference type="InterPro" id="IPR036390">
    <property type="entry name" value="WH_DNA-bd_sf"/>
</dbReference>
<dbReference type="EMBL" id="AGCN01000014">
    <property type="protein sequence ID" value="EHN62156.1"/>
    <property type="molecule type" value="Genomic_DNA"/>
</dbReference>
<dbReference type="Gene3D" id="1.10.287.100">
    <property type="match status" value="1"/>
</dbReference>
<dbReference type="PROSITE" id="PS50949">
    <property type="entry name" value="HTH_GNTR"/>
    <property type="match status" value="1"/>
</dbReference>
<organism evidence="5 6">
    <name type="scientific">Listeria innocua ATCC 33091</name>
    <dbReference type="NCBI Taxonomy" id="1002366"/>
    <lineage>
        <taxon>Bacteria</taxon>
        <taxon>Bacillati</taxon>
        <taxon>Bacillota</taxon>
        <taxon>Bacilli</taxon>
        <taxon>Bacillales</taxon>
        <taxon>Listeriaceae</taxon>
        <taxon>Listeria</taxon>
    </lineage>
</organism>
<dbReference type="InterPro" id="IPR000524">
    <property type="entry name" value="Tscrpt_reg_HTH_GntR"/>
</dbReference>
<keyword evidence="3" id="KW-0804">Transcription</keyword>
<feature type="domain" description="HTH gntR-type" evidence="4">
    <location>
        <begin position="16"/>
        <end position="84"/>
    </location>
</feature>
<dbReference type="Proteomes" id="UP000003597">
    <property type="component" value="Unassembled WGS sequence"/>
</dbReference>
<keyword evidence="6" id="KW-1185">Reference proteome</keyword>
<dbReference type="PANTHER" id="PTHR38445:SF9">
    <property type="entry name" value="HTH-TYPE TRANSCRIPTIONAL REPRESSOR YTRA"/>
    <property type="match status" value="1"/>
</dbReference>
<dbReference type="Pfam" id="PF00392">
    <property type="entry name" value="GntR"/>
    <property type="match status" value="1"/>
</dbReference>
<dbReference type="PANTHER" id="PTHR38445">
    <property type="entry name" value="HTH-TYPE TRANSCRIPTIONAL REPRESSOR YTRA"/>
    <property type="match status" value="1"/>
</dbReference>
<gene>
    <name evidence="5" type="ORF">HMPREF0557_00710</name>
</gene>
<reference evidence="5 6" key="1">
    <citation type="submission" date="2011-08" db="EMBL/GenBank/DDBJ databases">
        <authorList>
            <person name="Weinstock G."/>
            <person name="Sodergren E."/>
            <person name="Clifton S."/>
            <person name="Fulton L."/>
            <person name="Fulton B."/>
            <person name="Courtney L."/>
            <person name="Fronick C."/>
            <person name="Harrison M."/>
            <person name="Strong C."/>
            <person name="Farmer C."/>
            <person name="Delahaunty K."/>
            <person name="Markovic C."/>
            <person name="Hall O."/>
            <person name="Minx P."/>
            <person name="Tomlinson C."/>
            <person name="Mitreva M."/>
            <person name="Hou S."/>
            <person name="Chen J."/>
            <person name="Wollam A."/>
            <person name="Pepin K.H."/>
            <person name="Johnson M."/>
            <person name="Bhonagiri V."/>
            <person name="Zhang X."/>
            <person name="Suruliraj S."/>
            <person name="Warren W."/>
            <person name="Chinwalla A."/>
            <person name="Mardis E.R."/>
            <person name="Wilson R.K."/>
        </authorList>
    </citation>
    <scope>NUCLEOTIDE SEQUENCE [LARGE SCALE GENOMIC DNA]</scope>
    <source>
        <strain evidence="5 6">ATCC 33091</strain>
    </source>
</reference>
<sequence length="135" mass="15189">MKVGGEMFTINTKSQLPIYEQIVQKIKEQVVKGILQEGEKILSIREFASRIGVNPNTVSKAYQELERQEVIVTVKGKGTFIADQTEKNSSPKKLAETKIKLKEIILDLVYLGINVEEIHKLSVEYSQDIIGGDKI</sequence>
<keyword evidence="1" id="KW-0805">Transcription regulation</keyword>
<accession>A0AB72ZBB3</accession>
<evidence type="ECO:0000256" key="1">
    <source>
        <dbReference type="ARBA" id="ARBA00023015"/>
    </source>
</evidence>
<evidence type="ECO:0000313" key="6">
    <source>
        <dbReference type="Proteomes" id="UP000003597"/>
    </source>
</evidence>
<dbReference type="AlphaFoldDB" id="A0AB72ZBB3"/>
<evidence type="ECO:0000256" key="3">
    <source>
        <dbReference type="ARBA" id="ARBA00023163"/>
    </source>
</evidence>